<dbReference type="EMBL" id="PNGI01000006">
    <property type="protein sequence ID" value="PMC10744.1"/>
    <property type="molecule type" value="Genomic_DNA"/>
</dbReference>
<reference evidence="1 2" key="1">
    <citation type="submission" date="2017-09" db="EMBL/GenBank/DDBJ databases">
        <title>Bacterial strain isolated from the female urinary microbiota.</title>
        <authorList>
            <person name="Thomas-White K."/>
            <person name="Kumar N."/>
            <person name="Forster S."/>
            <person name="Putonti C."/>
            <person name="Lawley T."/>
            <person name="Wolfe A.J."/>
        </authorList>
    </citation>
    <scope>NUCLEOTIDE SEQUENCE [LARGE SCALE GENOMIC DNA]</scope>
    <source>
        <strain evidence="1 2">UMB0818</strain>
    </source>
</reference>
<organism evidence="1 2">
    <name type="scientific">Hoylesella timonensis</name>
    <dbReference type="NCBI Taxonomy" id="386414"/>
    <lineage>
        <taxon>Bacteria</taxon>
        <taxon>Pseudomonadati</taxon>
        <taxon>Bacteroidota</taxon>
        <taxon>Bacteroidia</taxon>
        <taxon>Bacteroidales</taxon>
        <taxon>Prevotellaceae</taxon>
        <taxon>Hoylesella</taxon>
    </lineage>
</organism>
<accession>A0A2N6Q6X3</accession>
<protein>
    <submittedName>
        <fullName evidence="1">Uncharacterized protein</fullName>
    </submittedName>
</protein>
<comment type="caution">
    <text evidence="1">The sequence shown here is derived from an EMBL/GenBank/DDBJ whole genome shotgun (WGS) entry which is preliminary data.</text>
</comment>
<evidence type="ECO:0000313" key="2">
    <source>
        <dbReference type="Proteomes" id="UP000235661"/>
    </source>
</evidence>
<proteinExistence type="predicted"/>
<sequence>MPIDFFYFEDFEWSIFGKLIGQKHRFENAFVGSDLALSFTKFFCLFRVIRCSIATQQWFGRILPYRRNFFMEKYLL</sequence>
<name>A0A2N6Q6X3_9BACT</name>
<dbReference type="Proteomes" id="UP000235661">
    <property type="component" value="Unassembled WGS sequence"/>
</dbReference>
<evidence type="ECO:0000313" key="1">
    <source>
        <dbReference type="EMBL" id="PMC10744.1"/>
    </source>
</evidence>
<dbReference type="AlphaFoldDB" id="A0A2N6Q6X3"/>
<gene>
    <name evidence="1" type="ORF">CJ232_04395</name>
</gene>